<reference evidence="2" key="1">
    <citation type="journal article" date="2008" name="J. Bacteriol.">
        <title>The pangenome structure of Escherichia coli: comparative genomic analysis of E. coli commensal and pathogenic isolates.</title>
        <authorList>
            <person name="Rasko D.A."/>
            <person name="Rosovitz M.J."/>
            <person name="Myers G.S."/>
            <person name="Mongodin E.F."/>
            <person name="Fricke W.F."/>
            <person name="Gajer P."/>
            <person name="Crabtree J."/>
            <person name="Sebaihia M."/>
            <person name="Thomson N.R."/>
            <person name="Chaudhuri R."/>
            <person name="Henderson I.R."/>
            <person name="Sperandio V."/>
            <person name="Ravel J."/>
        </authorList>
    </citation>
    <scope>NUCLEOTIDE SEQUENCE [LARGE SCALE GENOMIC DNA]</scope>
    <source>
        <strain evidence="2">E24377A / ETEC</strain>
    </source>
</reference>
<evidence type="ECO:0000313" key="1">
    <source>
        <dbReference type="EMBL" id="ABV20204.1"/>
    </source>
</evidence>
<gene>
    <name evidence="1" type="ordered locus">EcE24377A_2669</name>
</gene>
<dbReference type="AlphaFoldDB" id="A7ZPI9"/>
<evidence type="ECO:0000313" key="2">
    <source>
        <dbReference type="Proteomes" id="UP000001122"/>
    </source>
</evidence>
<accession>A7ZPI9</accession>
<keyword evidence="2" id="KW-1185">Reference proteome</keyword>
<protein>
    <submittedName>
        <fullName evidence="1">Uncharacterized protein</fullName>
    </submittedName>
</protein>
<dbReference type="KEGG" id="ecw:EcE24377A_2669"/>
<sequence>MWQRRSDGPGANVNLRKLWLTLALNVALRALIVSRPTFLTSPLN</sequence>
<dbReference type="HOGENOM" id="CLU_3232833_0_0_6"/>
<dbReference type="EMBL" id="CP000800">
    <property type="protein sequence ID" value="ABV20204.1"/>
    <property type="molecule type" value="Genomic_DNA"/>
</dbReference>
<proteinExistence type="predicted"/>
<name>A7ZPI9_ECO24</name>
<organism evidence="1 2">
    <name type="scientific">Escherichia coli O139:H28 (strain E24377A / ETEC)</name>
    <dbReference type="NCBI Taxonomy" id="331111"/>
    <lineage>
        <taxon>Bacteria</taxon>
        <taxon>Pseudomonadati</taxon>
        <taxon>Pseudomonadota</taxon>
        <taxon>Gammaproteobacteria</taxon>
        <taxon>Enterobacterales</taxon>
        <taxon>Enterobacteriaceae</taxon>
        <taxon>Escherichia</taxon>
    </lineage>
</organism>
<dbReference type="Proteomes" id="UP000001122">
    <property type="component" value="Chromosome"/>
</dbReference>